<dbReference type="Pfam" id="PF00588">
    <property type="entry name" value="SpoU_methylase"/>
    <property type="match status" value="1"/>
</dbReference>
<evidence type="ECO:0000259" key="4">
    <source>
        <dbReference type="SMART" id="SM00967"/>
    </source>
</evidence>
<accession>A0A1I5WUF7</accession>
<dbReference type="PANTHER" id="PTHR43191:SF2">
    <property type="entry name" value="RRNA METHYLTRANSFERASE 3, MITOCHONDRIAL"/>
    <property type="match status" value="1"/>
</dbReference>
<proteinExistence type="inferred from homology"/>
<evidence type="ECO:0000256" key="3">
    <source>
        <dbReference type="ARBA" id="ARBA00022679"/>
    </source>
</evidence>
<reference evidence="5 6" key="1">
    <citation type="submission" date="2016-10" db="EMBL/GenBank/DDBJ databases">
        <authorList>
            <person name="Varghese N."/>
            <person name="Submissions S."/>
        </authorList>
    </citation>
    <scope>NUCLEOTIDE SEQUENCE [LARGE SCALE GENOMIC DNA]</scope>
    <source>
        <strain evidence="5 6">DSM 13796</strain>
    </source>
</reference>
<dbReference type="GeneID" id="93709508"/>
<name>A0A1I5WUF7_9BACI</name>
<dbReference type="Gene3D" id="3.40.1280.10">
    <property type="match status" value="1"/>
</dbReference>
<dbReference type="RefSeq" id="WP_061802181.1">
    <property type="nucleotide sequence ID" value="NZ_FOXX01000001.1"/>
</dbReference>
<dbReference type="InterPro" id="IPR013123">
    <property type="entry name" value="SpoU_subst-bd"/>
</dbReference>
<dbReference type="InterPro" id="IPR001537">
    <property type="entry name" value="SpoU_MeTrfase"/>
</dbReference>
<dbReference type="InterPro" id="IPR053888">
    <property type="entry name" value="MRM3-like_sub_bind"/>
</dbReference>
<keyword evidence="6" id="KW-1185">Reference proteome</keyword>
<dbReference type="SUPFAM" id="SSF75217">
    <property type="entry name" value="alpha/beta knot"/>
    <property type="match status" value="1"/>
</dbReference>
<dbReference type="GO" id="GO:0032259">
    <property type="term" value="P:methylation"/>
    <property type="evidence" value="ECO:0007669"/>
    <property type="project" value="UniProtKB-KW"/>
</dbReference>
<dbReference type="Proteomes" id="UP000182762">
    <property type="component" value="Unassembled WGS sequence"/>
</dbReference>
<comment type="similarity">
    <text evidence="1">Belongs to the class IV-like SAM-binding methyltransferase superfamily. RNA methyltransferase TrmH family.</text>
</comment>
<evidence type="ECO:0000256" key="2">
    <source>
        <dbReference type="ARBA" id="ARBA00022603"/>
    </source>
</evidence>
<gene>
    <name evidence="5" type="ORF">SAMN02745910_00751</name>
</gene>
<keyword evidence="2 5" id="KW-0489">Methyltransferase</keyword>
<sequence>MKRIDSAKNPRVKAWKKLKTRKEREKEGLFLVEGYHLVEEALKHGVRELIMSEDIALPSHWDVKECEVYIVPSSLIKEIGDTETTQGILAVCEMREEDKGNIAEKVLLIDGIQDPGNLGTIIRTAEASGIELVVLGKGTVDLYNAKTIRSTQGALFHVPIISKDLGAFISELKEREVPVYGTSLKNALPYREVEKSEKFAILLGNEGNGVKEEYLEMTTQNLYIPIIGKSESLNVAVAAGIVLYHFV</sequence>
<evidence type="ECO:0000313" key="5">
    <source>
        <dbReference type="EMBL" id="SFQ23310.1"/>
    </source>
</evidence>
<comment type="caution">
    <text evidence="5">The sequence shown here is derived from an EMBL/GenBank/DDBJ whole genome shotgun (WGS) entry which is preliminary data.</text>
</comment>
<protein>
    <submittedName>
        <fullName evidence="5">RNA methyltransferase, TrmH family</fullName>
    </submittedName>
</protein>
<dbReference type="Pfam" id="PF22435">
    <property type="entry name" value="MRM3-like_sub_bind"/>
    <property type="match status" value="1"/>
</dbReference>
<dbReference type="InterPro" id="IPR029028">
    <property type="entry name" value="Alpha/beta_knot_MTases"/>
</dbReference>
<dbReference type="SUPFAM" id="SSF55315">
    <property type="entry name" value="L30e-like"/>
    <property type="match status" value="1"/>
</dbReference>
<keyword evidence="3" id="KW-0808">Transferase</keyword>
<feature type="domain" description="RNA 2-O ribose methyltransferase substrate binding" evidence="4">
    <location>
        <begin position="31"/>
        <end position="98"/>
    </location>
</feature>
<dbReference type="Gene3D" id="3.30.1330.30">
    <property type="match status" value="1"/>
</dbReference>
<evidence type="ECO:0000256" key="1">
    <source>
        <dbReference type="ARBA" id="ARBA00007228"/>
    </source>
</evidence>
<dbReference type="InterPro" id="IPR029064">
    <property type="entry name" value="Ribosomal_eL30-like_sf"/>
</dbReference>
<dbReference type="SMART" id="SM00967">
    <property type="entry name" value="SpoU_sub_bind"/>
    <property type="match status" value="1"/>
</dbReference>
<evidence type="ECO:0000313" key="6">
    <source>
        <dbReference type="Proteomes" id="UP000182762"/>
    </source>
</evidence>
<dbReference type="InterPro" id="IPR029026">
    <property type="entry name" value="tRNA_m1G_MTases_N"/>
</dbReference>
<dbReference type="CDD" id="cd18095">
    <property type="entry name" value="SpoU-like_rRNA-MTase"/>
    <property type="match status" value="1"/>
</dbReference>
<dbReference type="EMBL" id="FOXX01000001">
    <property type="protein sequence ID" value="SFQ23310.1"/>
    <property type="molecule type" value="Genomic_DNA"/>
</dbReference>
<organism evidence="5 6">
    <name type="scientific">Priestia endophytica DSM 13796</name>
    <dbReference type="NCBI Taxonomy" id="1121089"/>
    <lineage>
        <taxon>Bacteria</taxon>
        <taxon>Bacillati</taxon>
        <taxon>Bacillota</taxon>
        <taxon>Bacilli</taxon>
        <taxon>Bacillales</taxon>
        <taxon>Bacillaceae</taxon>
        <taxon>Priestia</taxon>
    </lineage>
</organism>
<dbReference type="GO" id="GO:0008168">
    <property type="term" value="F:methyltransferase activity"/>
    <property type="evidence" value="ECO:0007669"/>
    <property type="project" value="UniProtKB-KW"/>
</dbReference>
<dbReference type="PANTHER" id="PTHR43191">
    <property type="entry name" value="RRNA METHYLTRANSFERASE 3"/>
    <property type="match status" value="1"/>
</dbReference>
<dbReference type="InterPro" id="IPR051259">
    <property type="entry name" value="rRNA_Methyltransferase"/>
</dbReference>